<feature type="region of interest" description="Disordered" evidence="1">
    <location>
        <begin position="53"/>
        <end position="85"/>
    </location>
</feature>
<proteinExistence type="predicted"/>
<dbReference type="Proteomes" id="UP000826195">
    <property type="component" value="Unassembled WGS sequence"/>
</dbReference>
<reference evidence="2 3" key="1">
    <citation type="journal article" date="2021" name="J. Hered.">
        <title>A chromosome-level genome assembly of the parasitoid wasp, Cotesia glomerata (Hymenoptera: Braconidae).</title>
        <authorList>
            <person name="Pinto B.J."/>
            <person name="Weis J.J."/>
            <person name="Gamble T."/>
            <person name="Ode P.J."/>
            <person name="Paul R."/>
            <person name="Zaspel J.M."/>
        </authorList>
    </citation>
    <scope>NUCLEOTIDE SEQUENCE [LARGE SCALE GENOMIC DNA]</scope>
    <source>
        <strain evidence="2">CgM1</strain>
    </source>
</reference>
<protein>
    <submittedName>
        <fullName evidence="2">Uncharacterized protein</fullName>
    </submittedName>
</protein>
<accession>A0AAV7IV75</accession>
<evidence type="ECO:0000313" key="2">
    <source>
        <dbReference type="EMBL" id="KAH0561097.1"/>
    </source>
</evidence>
<keyword evidence="3" id="KW-1185">Reference proteome</keyword>
<comment type="caution">
    <text evidence="2">The sequence shown here is derived from an EMBL/GenBank/DDBJ whole genome shotgun (WGS) entry which is preliminary data.</text>
</comment>
<evidence type="ECO:0000256" key="1">
    <source>
        <dbReference type="SAM" id="MobiDB-lite"/>
    </source>
</evidence>
<evidence type="ECO:0000313" key="3">
    <source>
        <dbReference type="Proteomes" id="UP000826195"/>
    </source>
</evidence>
<organism evidence="2 3">
    <name type="scientific">Cotesia glomerata</name>
    <name type="common">Lepidopteran parasitic wasp</name>
    <name type="synonym">Apanteles glomeratus</name>
    <dbReference type="NCBI Taxonomy" id="32391"/>
    <lineage>
        <taxon>Eukaryota</taxon>
        <taxon>Metazoa</taxon>
        <taxon>Ecdysozoa</taxon>
        <taxon>Arthropoda</taxon>
        <taxon>Hexapoda</taxon>
        <taxon>Insecta</taxon>
        <taxon>Pterygota</taxon>
        <taxon>Neoptera</taxon>
        <taxon>Endopterygota</taxon>
        <taxon>Hymenoptera</taxon>
        <taxon>Apocrita</taxon>
        <taxon>Ichneumonoidea</taxon>
        <taxon>Braconidae</taxon>
        <taxon>Microgastrinae</taxon>
        <taxon>Cotesia</taxon>
    </lineage>
</organism>
<dbReference type="EMBL" id="JAHXZJ010000374">
    <property type="protein sequence ID" value="KAH0561097.1"/>
    <property type="molecule type" value="Genomic_DNA"/>
</dbReference>
<name>A0AAV7IV75_COTGL</name>
<gene>
    <name evidence="2" type="ORF">KQX54_012863</name>
</gene>
<dbReference type="AlphaFoldDB" id="A0AAV7IV75"/>
<sequence>MADQGRSLNDEGLCVLYSLNSSPTPAGSPGDSPSALLCFLFYATIFFFSKVPSPSSPSLLLSSNSPRVLAPRRRRSERVKIKVTP</sequence>
<feature type="compositionally biased region" description="Low complexity" evidence="1">
    <location>
        <begin position="53"/>
        <end position="66"/>
    </location>
</feature>